<evidence type="ECO:0000313" key="1">
    <source>
        <dbReference type="EMBL" id="GAA4744354.1"/>
    </source>
</evidence>
<accession>A0ABP8Z227</accession>
<dbReference type="EMBL" id="BAABLP010000002">
    <property type="protein sequence ID" value="GAA4744354.1"/>
    <property type="molecule type" value="Genomic_DNA"/>
</dbReference>
<dbReference type="Proteomes" id="UP001500121">
    <property type="component" value="Unassembled WGS sequence"/>
</dbReference>
<sequence length="52" mass="5572">MSSPCGSCGERRLVAVLIPGHEDVEAVVCLSCGAVHRDVAVARSPDRHEDER</sequence>
<comment type="caution">
    <text evidence="1">The sequence shown here is derived from an EMBL/GenBank/DDBJ whole genome shotgun (WGS) entry which is preliminary data.</text>
</comment>
<dbReference type="RefSeq" id="WP_345480444.1">
    <property type="nucleotide sequence ID" value="NZ_BAABLP010000002.1"/>
</dbReference>
<proteinExistence type="predicted"/>
<keyword evidence="2" id="KW-1185">Reference proteome</keyword>
<protein>
    <submittedName>
        <fullName evidence="1">Uncharacterized protein</fullName>
    </submittedName>
</protein>
<name>A0ABP8Z227_9MICO</name>
<evidence type="ECO:0000313" key="2">
    <source>
        <dbReference type="Proteomes" id="UP001500121"/>
    </source>
</evidence>
<organism evidence="1 2">
    <name type="scientific">Amnibacterium soli</name>
    <dbReference type="NCBI Taxonomy" id="1282736"/>
    <lineage>
        <taxon>Bacteria</taxon>
        <taxon>Bacillati</taxon>
        <taxon>Actinomycetota</taxon>
        <taxon>Actinomycetes</taxon>
        <taxon>Micrococcales</taxon>
        <taxon>Microbacteriaceae</taxon>
        <taxon>Amnibacterium</taxon>
    </lineage>
</organism>
<gene>
    <name evidence="1" type="ORF">GCM10025783_15030</name>
</gene>
<reference evidence="2" key="1">
    <citation type="journal article" date="2019" name="Int. J. Syst. Evol. Microbiol.">
        <title>The Global Catalogue of Microorganisms (GCM) 10K type strain sequencing project: providing services to taxonomists for standard genome sequencing and annotation.</title>
        <authorList>
            <consortium name="The Broad Institute Genomics Platform"/>
            <consortium name="The Broad Institute Genome Sequencing Center for Infectious Disease"/>
            <person name="Wu L."/>
            <person name="Ma J."/>
        </authorList>
    </citation>
    <scope>NUCLEOTIDE SEQUENCE [LARGE SCALE GENOMIC DNA]</scope>
    <source>
        <strain evidence="2">JCM 19015</strain>
    </source>
</reference>